<reference evidence="4" key="1">
    <citation type="journal article" date="2013" name="Nature">
        <title>Draft genome of the wheat A-genome progenitor Triticum urartu.</title>
        <authorList>
            <person name="Ling H.Q."/>
            <person name="Zhao S."/>
            <person name="Liu D."/>
            <person name="Wang J."/>
            <person name="Sun H."/>
            <person name="Zhang C."/>
            <person name="Fan H."/>
            <person name="Li D."/>
            <person name="Dong L."/>
            <person name="Tao Y."/>
            <person name="Gao C."/>
            <person name="Wu H."/>
            <person name="Li Y."/>
            <person name="Cui Y."/>
            <person name="Guo X."/>
            <person name="Zheng S."/>
            <person name="Wang B."/>
            <person name="Yu K."/>
            <person name="Liang Q."/>
            <person name="Yang W."/>
            <person name="Lou X."/>
            <person name="Chen J."/>
            <person name="Feng M."/>
            <person name="Jian J."/>
            <person name="Zhang X."/>
            <person name="Luo G."/>
            <person name="Jiang Y."/>
            <person name="Liu J."/>
            <person name="Wang Z."/>
            <person name="Sha Y."/>
            <person name="Zhang B."/>
            <person name="Wu H."/>
            <person name="Tang D."/>
            <person name="Shen Q."/>
            <person name="Xue P."/>
            <person name="Zou S."/>
            <person name="Wang X."/>
            <person name="Liu X."/>
            <person name="Wang F."/>
            <person name="Yang Y."/>
            <person name="An X."/>
            <person name="Dong Z."/>
            <person name="Zhang K."/>
            <person name="Zhang X."/>
            <person name="Luo M.C."/>
            <person name="Dvorak J."/>
            <person name="Tong Y."/>
            <person name="Wang J."/>
            <person name="Yang H."/>
            <person name="Li Z."/>
            <person name="Wang D."/>
            <person name="Zhang A."/>
            <person name="Wang J."/>
        </authorList>
    </citation>
    <scope>NUCLEOTIDE SEQUENCE</scope>
</reference>
<dbReference type="GO" id="GO:0006353">
    <property type="term" value="P:DNA-templated transcription termination"/>
    <property type="evidence" value="ECO:0007669"/>
    <property type="project" value="UniProtKB-KW"/>
</dbReference>
<dbReference type="InterPro" id="IPR003690">
    <property type="entry name" value="MTERF"/>
</dbReference>
<evidence type="ECO:0008006" key="5">
    <source>
        <dbReference type="Google" id="ProtNLM"/>
    </source>
</evidence>
<keyword evidence="3" id="KW-0809">Transit peptide</keyword>
<proteinExistence type="inferred from homology"/>
<dbReference type="OrthoDB" id="693830at2759"/>
<protein>
    <recommendedName>
        <fullName evidence="5">mTERF domain-containing protein 1, mitochondrial</fullName>
    </recommendedName>
</protein>
<evidence type="ECO:0000256" key="3">
    <source>
        <dbReference type="ARBA" id="ARBA00022946"/>
    </source>
</evidence>
<dbReference type="AlphaFoldDB" id="M7ZPY1"/>
<organism evidence="4">
    <name type="scientific">Triticum urartu</name>
    <name type="common">Red wild einkorn</name>
    <name type="synonym">Crithodium urartu</name>
    <dbReference type="NCBI Taxonomy" id="4572"/>
    <lineage>
        <taxon>Eukaryota</taxon>
        <taxon>Viridiplantae</taxon>
        <taxon>Streptophyta</taxon>
        <taxon>Embryophyta</taxon>
        <taxon>Tracheophyta</taxon>
        <taxon>Spermatophyta</taxon>
        <taxon>Magnoliopsida</taxon>
        <taxon>Liliopsida</taxon>
        <taxon>Poales</taxon>
        <taxon>Poaceae</taxon>
        <taxon>BOP clade</taxon>
        <taxon>Pooideae</taxon>
        <taxon>Triticodae</taxon>
        <taxon>Triticeae</taxon>
        <taxon>Triticinae</taxon>
        <taxon>Triticum</taxon>
    </lineage>
</organism>
<dbReference type="Pfam" id="PF02536">
    <property type="entry name" value="mTERF"/>
    <property type="match status" value="1"/>
</dbReference>
<comment type="similarity">
    <text evidence="1">Belongs to the mTERF family.</text>
</comment>
<dbReference type="eggNOG" id="KOG1267">
    <property type="taxonomic scope" value="Eukaryota"/>
</dbReference>
<sequence length="385" mass="42257">MLRLHGCILVRLLSSPATSQGPPLHRPLSAAAAPGVSPNPSLVVDDYLVSTCGLTRPQALKASAKLSHLKSPSKPDVVLAFLAGLGLCGADVAALVAKDPLFLCAKVEKTLAPVVVGLTGLGLSRTEIVRLVALSFAHFCSRSIVSKLRYYLLLFGSSENLFRVLKQGYLAGADIEGMVKPNVALLRQCGLDDCNITKLSLRARGVLSNKPERVRAMVACAEGLGMPRGSGMFRHTLDAVRFLSKEKIAAKVAYLNKMFRWSDAEVSIVVRNALCLLRKSKELLQRRSDFLISEVGLEPTYIAQRSVIINYKLEGWIKPRYYVVKFLMENGLLKCNPGYCYTAFKVREKVFMEKFISPHTEVAPHLAEDYATACEGVVPARFRFT</sequence>
<dbReference type="PANTHER" id="PTHR13068:SF137">
    <property type="entry name" value="PORR DOMAIN-CONTAINING PROTEIN"/>
    <property type="match status" value="1"/>
</dbReference>
<dbReference type="FunFam" id="1.25.70.10:FF:000001">
    <property type="entry name" value="Mitochondrial transcription termination factor-like"/>
    <property type="match status" value="1"/>
</dbReference>
<keyword evidence="2" id="KW-0806">Transcription termination</keyword>
<keyword evidence="2" id="KW-0805">Transcription regulation</keyword>
<keyword evidence="2" id="KW-0804">Transcription</keyword>
<dbReference type="OMA" id="WISHLKH"/>
<dbReference type="GO" id="GO:0003676">
    <property type="term" value="F:nucleic acid binding"/>
    <property type="evidence" value="ECO:0007669"/>
    <property type="project" value="InterPro"/>
</dbReference>
<dbReference type="PANTHER" id="PTHR13068">
    <property type="entry name" value="CGI-12 PROTEIN-RELATED"/>
    <property type="match status" value="1"/>
</dbReference>
<dbReference type="Gene3D" id="1.25.70.10">
    <property type="entry name" value="Transcription termination factor 3, mitochondrial"/>
    <property type="match status" value="1"/>
</dbReference>
<evidence type="ECO:0000313" key="4">
    <source>
        <dbReference type="EMBL" id="EMS62157.1"/>
    </source>
</evidence>
<dbReference type="InterPro" id="IPR038538">
    <property type="entry name" value="MTERF_sf"/>
</dbReference>
<gene>
    <name evidence="4" type="ORF">TRIUR3_01293</name>
</gene>
<evidence type="ECO:0000256" key="2">
    <source>
        <dbReference type="ARBA" id="ARBA00022472"/>
    </source>
</evidence>
<accession>M7ZPY1</accession>
<dbReference type="STRING" id="4572.M7ZPY1"/>
<dbReference type="SMART" id="SM00733">
    <property type="entry name" value="Mterf"/>
    <property type="match status" value="3"/>
</dbReference>
<name>M7ZPY1_TRIUA</name>
<evidence type="ECO:0000256" key="1">
    <source>
        <dbReference type="ARBA" id="ARBA00007692"/>
    </source>
</evidence>
<dbReference type="EMBL" id="KD086092">
    <property type="protein sequence ID" value="EMS62157.1"/>
    <property type="molecule type" value="Genomic_DNA"/>
</dbReference>